<proteinExistence type="predicted"/>
<accession>A0A401NW83</accession>
<feature type="compositionally biased region" description="Polar residues" evidence="1">
    <location>
        <begin position="462"/>
        <end position="477"/>
    </location>
</feature>
<organism evidence="2 3">
    <name type="scientific">Scyliorhinus torazame</name>
    <name type="common">Cloudy catshark</name>
    <name type="synonym">Catulus torazame</name>
    <dbReference type="NCBI Taxonomy" id="75743"/>
    <lineage>
        <taxon>Eukaryota</taxon>
        <taxon>Metazoa</taxon>
        <taxon>Chordata</taxon>
        <taxon>Craniata</taxon>
        <taxon>Vertebrata</taxon>
        <taxon>Chondrichthyes</taxon>
        <taxon>Elasmobranchii</taxon>
        <taxon>Galeomorphii</taxon>
        <taxon>Galeoidea</taxon>
        <taxon>Carcharhiniformes</taxon>
        <taxon>Scyliorhinidae</taxon>
        <taxon>Scyliorhinus</taxon>
    </lineage>
</organism>
<dbReference type="Pfam" id="PF15244">
    <property type="entry name" value="HSD3"/>
    <property type="match status" value="1"/>
</dbReference>
<dbReference type="GO" id="GO:0005930">
    <property type="term" value="C:axoneme"/>
    <property type="evidence" value="ECO:0007669"/>
    <property type="project" value="TreeGrafter"/>
</dbReference>
<sequence>MGKISTNMVDKKAYSAGPSRNLMDPSLTQNHMTSHYNKILSAKASVDCSVPKSMLLSVKYKDQLKKKNLQTKYQRGLISARSESWSSSGSSGSLTVTESIQNPSVLEHNKDVSMTPERTFITSKENFSMLPSTANISKETTPKTFSRCYSDLSSRISASPRQRSRTFYSSTTSLANSQRCYNSFQDVRQKTYSGDILDKHAHHFTNGQQFTPRILKKEAQSSLAHFRYYTPVKKKKLSKKKLVTQETQTEFTSSQVASSLKNKKDRSHLASLQAVYNNQVCSDDEREERDVLSQNSQCEELQECFQCTYDYPVQRLSSSNRIKSPIMKRVKAEEEELKYLVFISDITSEILTRGLFSNRVLERIFERRIEENRHRLDEQKLRHLLDELKEDLGCKPEKDWRTNACETVLTKTKMIELNNCVSLENPRFSHNWREEADRTENFSINNENDKLWDHRLQENFSEGNDSDLNLTRNTSPHDSCGEQIQEVQDLEENHRPVANSEENHDDLQSADHSDCSTDYSTFFDGAAELTEIDDLAVSLHTVDVKENCEAEDVQSGSALSKMSKQAFDDGIDL</sequence>
<dbReference type="GO" id="GO:0120206">
    <property type="term" value="C:photoreceptor distal connecting cilium"/>
    <property type="evidence" value="ECO:0007669"/>
    <property type="project" value="TreeGrafter"/>
</dbReference>
<feature type="region of interest" description="Disordered" evidence="1">
    <location>
        <begin position="462"/>
        <end position="481"/>
    </location>
</feature>
<dbReference type="GO" id="GO:0120200">
    <property type="term" value="C:rod photoreceptor outer segment"/>
    <property type="evidence" value="ECO:0007669"/>
    <property type="project" value="TreeGrafter"/>
</dbReference>
<dbReference type="GO" id="GO:0045494">
    <property type="term" value="P:photoreceptor cell maintenance"/>
    <property type="evidence" value="ECO:0007669"/>
    <property type="project" value="TreeGrafter"/>
</dbReference>
<evidence type="ECO:0008006" key="4">
    <source>
        <dbReference type="Google" id="ProtNLM"/>
    </source>
</evidence>
<reference evidence="2 3" key="1">
    <citation type="journal article" date="2018" name="Nat. Ecol. Evol.">
        <title>Shark genomes provide insights into elasmobranch evolution and the origin of vertebrates.</title>
        <authorList>
            <person name="Hara Y"/>
            <person name="Yamaguchi K"/>
            <person name="Onimaru K"/>
            <person name="Kadota M"/>
            <person name="Koyanagi M"/>
            <person name="Keeley SD"/>
            <person name="Tatsumi K"/>
            <person name="Tanaka K"/>
            <person name="Motone F"/>
            <person name="Kageyama Y"/>
            <person name="Nozu R"/>
            <person name="Adachi N"/>
            <person name="Nishimura O"/>
            <person name="Nakagawa R"/>
            <person name="Tanegashima C"/>
            <person name="Kiyatake I"/>
            <person name="Matsumoto R"/>
            <person name="Murakumo K"/>
            <person name="Nishida K"/>
            <person name="Terakita A"/>
            <person name="Kuratani S"/>
            <person name="Sato K"/>
            <person name="Hyodo S Kuraku.S."/>
        </authorList>
    </citation>
    <scope>NUCLEOTIDE SEQUENCE [LARGE SCALE GENOMIC DNA]</scope>
</reference>
<dbReference type="EMBL" id="BFAA01002816">
    <property type="protein sequence ID" value="GCB65138.1"/>
    <property type="molecule type" value="Genomic_DNA"/>
</dbReference>
<dbReference type="Proteomes" id="UP000288216">
    <property type="component" value="Unassembled WGS sequence"/>
</dbReference>
<feature type="region of interest" description="Disordered" evidence="1">
    <location>
        <begin position="550"/>
        <end position="573"/>
    </location>
</feature>
<evidence type="ECO:0000313" key="2">
    <source>
        <dbReference type="EMBL" id="GCB65138.1"/>
    </source>
</evidence>
<evidence type="ECO:0000256" key="1">
    <source>
        <dbReference type="SAM" id="MobiDB-lite"/>
    </source>
</evidence>
<protein>
    <recommendedName>
        <fullName evidence="4">Spermatogenesis-associated protein 7</fullName>
    </recommendedName>
</protein>
<dbReference type="GO" id="GO:0000226">
    <property type="term" value="P:microtubule cytoskeleton organization"/>
    <property type="evidence" value="ECO:0007669"/>
    <property type="project" value="TreeGrafter"/>
</dbReference>
<dbReference type="STRING" id="75743.A0A401NW83"/>
<feature type="compositionally biased region" description="Polar residues" evidence="1">
    <location>
        <begin position="554"/>
        <end position="563"/>
    </location>
</feature>
<comment type="caution">
    <text evidence="2">The sequence shown here is derived from an EMBL/GenBank/DDBJ whole genome shotgun (WGS) entry which is preliminary data.</text>
</comment>
<dbReference type="InterPro" id="IPR029357">
    <property type="entry name" value="SPATA7"/>
</dbReference>
<evidence type="ECO:0000313" key="3">
    <source>
        <dbReference type="Proteomes" id="UP000288216"/>
    </source>
</evidence>
<dbReference type="GO" id="GO:0036064">
    <property type="term" value="C:ciliary basal body"/>
    <property type="evidence" value="ECO:0007669"/>
    <property type="project" value="TreeGrafter"/>
</dbReference>
<dbReference type="AlphaFoldDB" id="A0A401NW83"/>
<keyword evidence="3" id="KW-1185">Reference proteome</keyword>
<dbReference type="PANTHER" id="PTHR14917">
    <property type="entry name" value="SPERMATOGENESIS-ASSOCIATED PROTEIN 7"/>
    <property type="match status" value="1"/>
</dbReference>
<gene>
    <name evidence="2" type="ORF">scyTo_0007656</name>
</gene>
<dbReference type="OrthoDB" id="6263678at2759"/>
<name>A0A401NW83_SCYTO</name>
<feature type="region of interest" description="Disordered" evidence="1">
    <location>
        <begin position="1"/>
        <end position="24"/>
    </location>
</feature>
<dbReference type="OMA" id="SARSESW"/>
<dbReference type="PANTHER" id="PTHR14917:SF4">
    <property type="entry name" value="SPERMATOGENESIS-ASSOCIATED 7"/>
    <property type="match status" value="1"/>
</dbReference>